<reference evidence="2" key="1">
    <citation type="submission" date="2023-08" db="EMBL/GenBank/DDBJ databases">
        <title>Genomic characterization of piscicolin 126 produced by Carnobacterium maltaromaticum CM22 strain isolated from salmon (Salmo salar).</title>
        <authorList>
            <person name="Gonzalez-Gragera E."/>
            <person name="Garcia-Lopez J.D."/>
            <person name="Teso-Perez C."/>
            <person name="Gimenez-Hernandez I."/>
            <person name="Peralta-Sanchez J.M."/>
            <person name="Valdivia E."/>
            <person name="Montalban-Lopez M."/>
            <person name="Martin-Platero A.M."/>
            <person name="Banos A."/>
            <person name="Martinez-Bueno M."/>
        </authorList>
    </citation>
    <scope>NUCLEOTIDE SEQUENCE</scope>
    <source>
        <strain evidence="2">CM22</strain>
    </source>
</reference>
<name>A0AAW9JXQ3_CARML</name>
<evidence type="ECO:0000313" key="3">
    <source>
        <dbReference type="Proteomes" id="UP001290462"/>
    </source>
</evidence>
<gene>
    <name evidence="2" type="ORF">RAK27_00520</name>
</gene>
<dbReference type="EMBL" id="JAVBVO010000001">
    <property type="protein sequence ID" value="MDZ5757135.1"/>
    <property type="molecule type" value="Genomic_DNA"/>
</dbReference>
<sequence length="107" mass="12608">MIWYGVLGLIFFISIIGGCVSGIMLILFRIELHTVTKRKPKKKKNIARWEKRLKPIRLKVNYMKYLFLTSLASVITLFLILWIFTIQLQVTNQLPDLELRSEQQAEK</sequence>
<keyword evidence="1" id="KW-0812">Transmembrane</keyword>
<feature type="transmembrane region" description="Helical" evidence="1">
    <location>
        <begin position="62"/>
        <end position="84"/>
    </location>
</feature>
<evidence type="ECO:0000256" key="1">
    <source>
        <dbReference type="SAM" id="Phobius"/>
    </source>
</evidence>
<keyword evidence="1" id="KW-1133">Transmembrane helix</keyword>
<dbReference type="AlphaFoldDB" id="A0AAW9JXQ3"/>
<comment type="caution">
    <text evidence="2">The sequence shown here is derived from an EMBL/GenBank/DDBJ whole genome shotgun (WGS) entry which is preliminary data.</text>
</comment>
<proteinExistence type="predicted"/>
<evidence type="ECO:0008006" key="4">
    <source>
        <dbReference type="Google" id="ProtNLM"/>
    </source>
</evidence>
<keyword evidence="1" id="KW-0472">Membrane</keyword>
<accession>A0AAW9JXQ3</accession>
<organism evidence="2 3">
    <name type="scientific">Carnobacterium maltaromaticum</name>
    <name type="common">Carnobacterium piscicola</name>
    <dbReference type="NCBI Taxonomy" id="2751"/>
    <lineage>
        <taxon>Bacteria</taxon>
        <taxon>Bacillati</taxon>
        <taxon>Bacillota</taxon>
        <taxon>Bacilli</taxon>
        <taxon>Lactobacillales</taxon>
        <taxon>Carnobacteriaceae</taxon>
        <taxon>Carnobacterium</taxon>
    </lineage>
</organism>
<feature type="transmembrane region" description="Helical" evidence="1">
    <location>
        <begin position="6"/>
        <end position="28"/>
    </location>
</feature>
<dbReference type="Proteomes" id="UP001290462">
    <property type="component" value="Unassembled WGS sequence"/>
</dbReference>
<protein>
    <recommendedName>
        <fullName evidence="4">DUF3899 domain-containing protein</fullName>
    </recommendedName>
</protein>
<dbReference type="GeneID" id="83606726"/>
<dbReference type="RefSeq" id="WP_016356356.1">
    <property type="nucleotide sequence ID" value="NZ_BJOJ01000023.1"/>
</dbReference>
<evidence type="ECO:0000313" key="2">
    <source>
        <dbReference type="EMBL" id="MDZ5757135.1"/>
    </source>
</evidence>